<feature type="binding site" evidence="4">
    <location>
        <begin position="162"/>
        <end position="165"/>
    </location>
    <ligand>
        <name>GTP</name>
        <dbReference type="ChEBI" id="CHEBI:37565"/>
    </ligand>
</feature>
<dbReference type="PANTHER" id="PTHR32120">
    <property type="entry name" value="SMALL RIBOSOMAL SUBUNIT BIOGENESIS GTPASE RSGA"/>
    <property type="match status" value="1"/>
</dbReference>
<dbReference type="InterPro" id="IPR004881">
    <property type="entry name" value="Ribosome_biogen_GTPase_RsgA"/>
</dbReference>
<dbReference type="EMBL" id="UFSW01000001">
    <property type="protein sequence ID" value="SUU97599.1"/>
    <property type="molecule type" value="Genomic_DNA"/>
</dbReference>
<dbReference type="Gene3D" id="3.40.50.300">
    <property type="entry name" value="P-loop containing nucleotide triphosphate hydrolases"/>
    <property type="match status" value="1"/>
</dbReference>
<accession>A0A0F5EYZ9</accession>
<feature type="binding site" evidence="4">
    <location>
        <begin position="216"/>
        <end position="224"/>
    </location>
    <ligand>
        <name>GTP</name>
        <dbReference type="ChEBI" id="CHEBI:37565"/>
    </ligand>
</feature>
<dbReference type="GO" id="GO:0005525">
    <property type="term" value="F:GTP binding"/>
    <property type="evidence" value="ECO:0007669"/>
    <property type="project" value="UniProtKB-UniRule"/>
</dbReference>
<keyword evidence="4 7" id="KW-0378">Hydrolase</keyword>
<dbReference type="GO" id="GO:0046872">
    <property type="term" value="F:metal ion binding"/>
    <property type="evidence" value="ECO:0007669"/>
    <property type="project" value="UniProtKB-KW"/>
</dbReference>
<feature type="binding site" evidence="4">
    <location>
        <position position="305"/>
    </location>
    <ligand>
        <name>Zn(2+)</name>
        <dbReference type="ChEBI" id="CHEBI:29105"/>
    </ligand>
</feature>
<dbReference type="AlphaFoldDB" id="A0A0F5EYZ9"/>
<dbReference type="OrthoDB" id="9809485at2"/>
<dbReference type="eggNOG" id="COG1162">
    <property type="taxonomic scope" value="Bacteria"/>
</dbReference>
<dbReference type="InterPro" id="IPR027417">
    <property type="entry name" value="P-loop_NTPase"/>
</dbReference>
<dbReference type="InterPro" id="IPR012340">
    <property type="entry name" value="NA-bd_OB-fold"/>
</dbReference>
<dbReference type="NCBIfam" id="TIGR00157">
    <property type="entry name" value="ribosome small subunit-dependent GTPase A"/>
    <property type="match status" value="1"/>
</dbReference>
<reference evidence="7 8" key="1">
    <citation type="submission" date="2018-06" db="EMBL/GenBank/DDBJ databases">
        <authorList>
            <consortium name="Pathogen Informatics"/>
            <person name="Doyle S."/>
        </authorList>
    </citation>
    <scope>NUCLEOTIDE SEQUENCE [LARGE SCALE GENOMIC DNA]</scope>
    <source>
        <strain evidence="7 8">NCTC10926</strain>
    </source>
</reference>
<keyword evidence="3 4" id="KW-0342">GTP-binding</keyword>
<protein>
    <recommendedName>
        <fullName evidence="4">Small ribosomal subunit biogenesis GTPase RsgA</fullName>
        <ecNumber evidence="4">3.6.1.-</ecNumber>
    </recommendedName>
</protein>
<keyword evidence="1 4" id="KW-0699">rRNA-binding</keyword>
<feature type="binding site" evidence="4">
    <location>
        <position position="311"/>
    </location>
    <ligand>
        <name>Zn(2+)</name>
        <dbReference type="ChEBI" id="CHEBI:29105"/>
    </ligand>
</feature>
<dbReference type="GO" id="GO:0042274">
    <property type="term" value="P:ribosomal small subunit biogenesis"/>
    <property type="evidence" value="ECO:0007669"/>
    <property type="project" value="UniProtKB-UniRule"/>
</dbReference>
<gene>
    <name evidence="4 7" type="primary">rsgA</name>
    <name evidence="7" type="ORF">NCTC10926_00994</name>
</gene>
<dbReference type="STRING" id="728.VY92_07385"/>
<keyword evidence="4" id="KW-0694">RNA-binding</keyword>
<dbReference type="SUPFAM" id="SSF52540">
    <property type="entry name" value="P-loop containing nucleoside triphosphate hydrolases"/>
    <property type="match status" value="1"/>
</dbReference>
<dbReference type="PROSITE" id="PS50936">
    <property type="entry name" value="ENGC_GTPASE"/>
    <property type="match status" value="1"/>
</dbReference>
<feature type="domain" description="EngC GTPase" evidence="5">
    <location>
        <begin position="123"/>
        <end position="272"/>
    </location>
</feature>
<keyword evidence="4" id="KW-0690">Ribosome biogenesis</keyword>
<comment type="similarity">
    <text evidence="4">Belongs to the TRAFAC class YlqF/YawG GTPase family. RsgA subfamily.</text>
</comment>
<evidence type="ECO:0000256" key="4">
    <source>
        <dbReference type="HAMAP-Rule" id="MF_01820"/>
    </source>
</evidence>
<dbReference type="Pfam" id="PF03193">
    <property type="entry name" value="RsgA_GTPase"/>
    <property type="match status" value="1"/>
</dbReference>
<evidence type="ECO:0000256" key="3">
    <source>
        <dbReference type="ARBA" id="ARBA00023134"/>
    </source>
</evidence>
<dbReference type="RefSeq" id="WP_046098077.1">
    <property type="nucleotide sequence ID" value="NZ_JBANLW010000013.1"/>
</dbReference>
<evidence type="ECO:0000259" key="5">
    <source>
        <dbReference type="PROSITE" id="PS50936"/>
    </source>
</evidence>
<dbReference type="EC" id="3.6.1.-" evidence="4"/>
<evidence type="ECO:0000256" key="1">
    <source>
        <dbReference type="ARBA" id="ARBA00022730"/>
    </source>
</evidence>
<feature type="binding site" evidence="4">
    <location>
        <position position="303"/>
    </location>
    <ligand>
        <name>Zn(2+)</name>
        <dbReference type="ChEBI" id="CHEBI:29105"/>
    </ligand>
</feature>
<evidence type="ECO:0000313" key="8">
    <source>
        <dbReference type="Proteomes" id="UP000254620"/>
    </source>
</evidence>
<dbReference type="GO" id="GO:0003924">
    <property type="term" value="F:GTPase activity"/>
    <property type="evidence" value="ECO:0007669"/>
    <property type="project" value="UniProtKB-UniRule"/>
</dbReference>
<dbReference type="GO" id="GO:0019843">
    <property type="term" value="F:rRNA binding"/>
    <property type="evidence" value="ECO:0007669"/>
    <property type="project" value="UniProtKB-KW"/>
</dbReference>
<dbReference type="Gene3D" id="1.10.40.50">
    <property type="entry name" value="Probable gtpase engc, domain 3"/>
    <property type="match status" value="1"/>
</dbReference>
<evidence type="ECO:0000256" key="2">
    <source>
        <dbReference type="ARBA" id="ARBA00022741"/>
    </source>
</evidence>
<evidence type="ECO:0000259" key="6">
    <source>
        <dbReference type="PROSITE" id="PS51721"/>
    </source>
</evidence>
<proteinExistence type="inferred from homology"/>
<name>A0A0F5EYZ9_AVIPA</name>
<dbReference type="InterPro" id="IPR030378">
    <property type="entry name" value="G_CP_dom"/>
</dbReference>
<comment type="function">
    <text evidence="4">One of several proteins that assist in the late maturation steps of the functional core of the 30S ribosomal subunit. Helps release RbfA from mature subunits. May play a role in the assembly of ribosomal proteins into the subunit. Circularly permuted GTPase that catalyzes slow GTP hydrolysis, GTPase activity is stimulated by the 30S ribosomal subunit.</text>
</comment>
<dbReference type="NCBIfam" id="NF008931">
    <property type="entry name" value="PRK12288.1"/>
    <property type="match status" value="1"/>
</dbReference>
<keyword evidence="4" id="KW-0862">Zinc</keyword>
<keyword evidence="4" id="KW-0963">Cytoplasm</keyword>
<dbReference type="GO" id="GO:0005737">
    <property type="term" value="C:cytoplasm"/>
    <property type="evidence" value="ECO:0007669"/>
    <property type="project" value="UniProtKB-SubCell"/>
</dbReference>
<dbReference type="Proteomes" id="UP000254620">
    <property type="component" value="Unassembled WGS sequence"/>
</dbReference>
<feature type="domain" description="CP-type G" evidence="6">
    <location>
        <begin position="106"/>
        <end position="274"/>
    </location>
</feature>
<sequence length="352" mass="39776">MNKQKLTHNQQRRIKSNNVRALQRHKLKMKKEIEWQDEMLGPTQEGTVVTRYSVHADVEDEQGQIYRCNLRRTLSNLVVGDKVIWRKGNEQLQGVSGVIEAIHPRKNEITRPDYYDGLKVIAANIDRIIIVSAVVPELSLNIIDRYLVVCENANIPAVILLNKVDLLSEEQRQQVETQLKIYQDIGYQTMMISAKTGKHMQDLTALLSSGTSIFVGQSGVGKSSLINAILPEVNAQVGEVSELSGLGKHTTTSSRLYHLPQGGDLIDSPGIREFGLWHLNAEQITKGYREFQYFLGTCKFRDCKHLNDPGCALKEAVEKGKIHPIRFNNYHNLIESLSNIKGNRHFVIQDNG</sequence>
<feature type="binding site" evidence="4">
    <location>
        <position position="298"/>
    </location>
    <ligand>
        <name>Zn(2+)</name>
        <dbReference type="ChEBI" id="CHEBI:29105"/>
    </ligand>
</feature>
<comment type="subunit">
    <text evidence="4">Monomer. Associates with 30S ribosomal subunit, binds 16S rRNA.</text>
</comment>
<organism evidence="7 8">
    <name type="scientific">Avibacterium paragallinarum</name>
    <name type="common">Haemophilus gallinarum</name>
    <dbReference type="NCBI Taxonomy" id="728"/>
    <lineage>
        <taxon>Bacteria</taxon>
        <taxon>Pseudomonadati</taxon>
        <taxon>Pseudomonadota</taxon>
        <taxon>Gammaproteobacteria</taxon>
        <taxon>Pasteurellales</taxon>
        <taxon>Pasteurellaceae</taxon>
        <taxon>Avibacterium</taxon>
    </lineage>
</organism>
<comment type="subcellular location">
    <subcellularLocation>
        <location evidence="4">Cytoplasm</location>
    </subcellularLocation>
</comment>
<dbReference type="PROSITE" id="PS51721">
    <property type="entry name" value="G_CP"/>
    <property type="match status" value="1"/>
</dbReference>
<keyword evidence="4" id="KW-0479">Metal-binding</keyword>
<evidence type="ECO:0000313" key="7">
    <source>
        <dbReference type="EMBL" id="SUU97599.1"/>
    </source>
</evidence>
<dbReference type="Gene3D" id="2.40.50.140">
    <property type="entry name" value="Nucleic acid-binding proteins"/>
    <property type="match status" value="1"/>
</dbReference>
<dbReference type="HAMAP" id="MF_01820">
    <property type="entry name" value="GTPase_RsgA"/>
    <property type="match status" value="1"/>
</dbReference>
<dbReference type="PANTHER" id="PTHR32120:SF11">
    <property type="entry name" value="SMALL RIBOSOMAL SUBUNIT BIOGENESIS GTPASE RSGA 1, MITOCHONDRIAL-RELATED"/>
    <property type="match status" value="1"/>
</dbReference>
<dbReference type="CDD" id="cd01854">
    <property type="entry name" value="YjeQ_EngC"/>
    <property type="match status" value="1"/>
</dbReference>
<dbReference type="InterPro" id="IPR010914">
    <property type="entry name" value="RsgA_GTPase_dom"/>
</dbReference>
<keyword evidence="2 4" id="KW-0547">Nucleotide-binding</keyword>
<comment type="cofactor">
    <cofactor evidence="4">
        <name>Zn(2+)</name>
        <dbReference type="ChEBI" id="CHEBI:29105"/>
    </cofactor>
    <text evidence="4">Binds 1 zinc ion per subunit.</text>
</comment>